<sequence length="150" mass="16426">MDGSFISATGMAGGGMILRDTQGNIIFSACRELRTCGNALGAELAACREGLELALHRMTLPISVELDSSEAVSLIIAKSDDRSVHRFVIQEIKSLASTKDREISFTLCRRSQNKVSHEHAAYDRSTLRTAVWLYSGLDFIVNLVVAERPP</sequence>
<dbReference type="InterPro" id="IPR002156">
    <property type="entry name" value="RNaseH_domain"/>
</dbReference>
<evidence type="ECO:0000313" key="3">
    <source>
        <dbReference type="Proteomes" id="UP000324705"/>
    </source>
</evidence>
<name>A0A9R1Q832_TRITD</name>
<dbReference type="OMA" id="HEHAAYD"/>
<dbReference type="InterPro" id="IPR053151">
    <property type="entry name" value="RNase_H-like"/>
</dbReference>
<organism evidence="2 3">
    <name type="scientific">Triticum turgidum subsp. durum</name>
    <name type="common">Durum wheat</name>
    <name type="synonym">Triticum durum</name>
    <dbReference type="NCBI Taxonomy" id="4567"/>
    <lineage>
        <taxon>Eukaryota</taxon>
        <taxon>Viridiplantae</taxon>
        <taxon>Streptophyta</taxon>
        <taxon>Embryophyta</taxon>
        <taxon>Tracheophyta</taxon>
        <taxon>Spermatophyta</taxon>
        <taxon>Magnoliopsida</taxon>
        <taxon>Liliopsida</taxon>
        <taxon>Poales</taxon>
        <taxon>Poaceae</taxon>
        <taxon>BOP clade</taxon>
        <taxon>Pooideae</taxon>
        <taxon>Triticodae</taxon>
        <taxon>Triticeae</taxon>
        <taxon>Triticinae</taxon>
        <taxon>Triticum</taxon>
    </lineage>
</organism>
<evidence type="ECO:0000259" key="1">
    <source>
        <dbReference type="Pfam" id="PF13456"/>
    </source>
</evidence>
<evidence type="ECO:0000313" key="2">
    <source>
        <dbReference type="EMBL" id="VAH72629.1"/>
    </source>
</evidence>
<dbReference type="PANTHER" id="PTHR47723">
    <property type="entry name" value="OS05G0353850 PROTEIN"/>
    <property type="match status" value="1"/>
</dbReference>
<gene>
    <name evidence="2" type="ORF">TRITD_3Bv1G026660</name>
</gene>
<dbReference type="EMBL" id="LT934116">
    <property type="protein sequence ID" value="VAH72629.1"/>
    <property type="molecule type" value="Genomic_DNA"/>
</dbReference>
<dbReference type="InterPro" id="IPR036397">
    <property type="entry name" value="RNaseH_sf"/>
</dbReference>
<dbReference type="CDD" id="cd06222">
    <property type="entry name" value="RNase_H_like"/>
    <property type="match status" value="1"/>
</dbReference>
<reference evidence="2 3" key="1">
    <citation type="submission" date="2017-09" db="EMBL/GenBank/DDBJ databases">
        <authorList>
            <consortium name="International Durum Wheat Genome Sequencing Consortium (IDWGSC)"/>
            <person name="Milanesi L."/>
        </authorList>
    </citation>
    <scope>NUCLEOTIDE SEQUENCE [LARGE SCALE GENOMIC DNA]</scope>
    <source>
        <strain evidence="3">cv. Svevo</strain>
    </source>
</reference>
<dbReference type="InterPro" id="IPR012337">
    <property type="entry name" value="RNaseH-like_sf"/>
</dbReference>
<dbReference type="SUPFAM" id="SSF53098">
    <property type="entry name" value="Ribonuclease H-like"/>
    <property type="match status" value="1"/>
</dbReference>
<dbReference type="InterPro" id="IPR044730">
    <property type="entry name" value="RNase_H-like_dom_plant"/>
</dbReference>
<dbReference type="AlphaFoldDB" id="A0A9R1Q832"/>
<proteinExistence type="predicted"/>
<dbReference type="GO" id="GO:0003676">
    <property type="term" value="F:nucleic acid binding"/>
    <property type="evidence" value="ECO:0007669"/>
    <property type="project" value="InterPro"/>
</dbReference>
<dbReference type="PANTHER" id="PTHR47723:SF24">
    <property type="entry name" value="RNASE H TYPE-1 DOMAIN-CONTAINING PROTEIN"/>
    <property type="match status" value="1"/>
</dbReference>
<dbReference type="Gene3D" id="3.30.420.10">
    <property type="entry name" value="Ribonuclease H-like superfamily/Ribonuclease H"/>
    <property type="match status" value="1"/>
</dbReference>
<feature type="domain" description="RNase H type-1" evidence="1">
    <location>
        <begin position="2"/>
        <end position="120"/>
    </location>
</feature>
<dbReference type="Pfam" id="PF13456">
    <property type="entry name" value="RVT_3"/>
    <property type="match status" value="1"/>
</dbReference>
<protein>
    <recommendedName>
        <fullName evidence="1">RNase H type-1 domain-containing protein</fullName>
    </recommendedName>
</protein>
<keyword evidence="3" id="KW-1185">Reference proteome</keyword>
<dbReference type="GO" id="GO:0004523">
    <property type="term" value="F:RNA-DNA hybrid ribonuclease activity"/>
    <property type="evidence" value="ECO:0007669"/>
    <property type="project" value="InterPro"/>
</dbReference>
<accession>A0A9R1Q832</accession>
<dbReference type="Gramene" id="TRITD3Bv1G026660.1">
    <property type="protein sequence ID" value="TRITD3Bv1G026660.1"/>
    <property type="gene ID" value="TRITD3Bv1G026660"/>
</dbReference>
<dbReference type="Proteomes" id="UP000324705">
    <property type="component" value="Chromosome 3B"/>
</dbReference>